<reference evidence="1" key="1">
    <citation type="submission" date="2023-10" db="EMBL/GenBank/DDBJ databases">
        <authorList>
            <person name="Rodriguez Cubillos JULIANA M."/>
            <person name="De Vega J."/>
        </authorList>
    </citation>
    <scope>NUCLEOTIDE SEQUENCE</scope>
</reference>
<dbReference type="Proteomes" id="UP001177021">
    <property type="component" value="Unassembled WGS sequence"/>
</dbReference>
<keyword evidence="2" id="KW-1185">Reference proteome</keyword>
<gene>
    <name evidence="1" type="ORF">MILVUS5_LOCUS6142</name>
</gene>
<proteinExistence type="predicted"/>
<evidence type="ECO:0000313" key="1">
    <source>
        <dbReference type="EMBL" id="CAJ2635466.1"/>
    </source>
</evidence>
<sequence length="807" mass="92292">MGETTELDAITSQLQQTYKQVQHDQTSMRCFRSTLQDLSPIVQEINQFNEQLNPPREEIKTLIKENHAEQEQRVDQKNLCWNKFFSWFQLCMNGILHKKKDDFHSDDNDDKQKVMAKDVKDTLYKLREVLEILNKENFEKKLSGSGGPIFKGPFGVPENSEFTVGLDLQLMKLKTELLKDGRSTLLVTGMGGLGKTTLAKKLCWDEQVKERFFEHCGNPVPEFQSEEDAINRLGLMLKKNEGSPILLVLDDVWPGSEDLVEKFQFQISDYKILVTSRVAISRFDKTFILKPLVHEDAVTLFGHYIHSGKTHLNIPDTDLIEKVVENCKGLPLAIKVIATSLSNRPYELWEKIVKELSQGRSILDSNTELLTRLRKILDVLEDNPINKECFMDLALFPEDQRIPVAALIDMWAELYGLDNDGIEAMNIINKLDSMNMANLLVARKNASDTENYYYNNHFIVLHDLLRELGNYQNNQGPIEQRKRLLIDINEYKRDQWLAEKQRGAMSRILSKFVKWCVKPKPRQVPARTLSISIDENCASDWSQIQPDQVEVLILNLQTKQYSFPESMKEMSKLRVLIVINHGFRPCELNNFEVLNSLSNLNRIRLERVSVPSFGTFKNLKKLSLYMCNTRLAFEKGSIEISDSFPNLEDLSIDYCKELMALPSGVCDITSLKKISITNCHKLSSLPKDIGKLENLELLSLISCTDLLELPDSIGRLLNLRLLDISNCLSLSSLPEDIGNLCNLRNLYMTSCASCELPLSVVNLENLKVICDEETAASWESFESMISNLTIEVPKVEVNLNWLHAICS</sequence>
<organism evidence="1 2">
    <name type="scientific">Trifolium pratense</name>
    <name type="common">Red clover</name>
    <dbReference type="NCBI Taxonomy" id="57577"/>
    <lineage>
        <taxon>Eukaryota</taxon>
        <taxon>Viridiplantae</taxon>
        <taxon>Streptophyta</taxon>
        <taxon>Embryophyta</taxon>
        <taxon>Tracheophyta</taxon>
        <taxon>Spermatophyta</taxon>
        <taxon>Magnoliopsida</taxon>
        <taxon>eudicotyledons</taxon>
        <taxon>Gunneridae</taxon>
        <taxon>Pentapetalae</taxon>
        <taxon>rosids</taxon>
        <taxon>fabids</taxon>
        <taxon>Fabales</taxon>
        <taxon>Fabaceae</taxon>
        <taxon>Papilionoideae</taxon>
        <taxon>50 kb inversion clade</taxon>
        <taxon>NPAAA clade</taxon>
        <taxon>Hologalegina</taxon>
        <taxon>IRL clade</taxon>
        <taxon>Trifolieae</taxon>
        <taxon>Trifolium</taxon>
    </lineage>
</organism>
<name>A0ACB0ISG2_TRIPR</name>
<accession>A0ACB0ISG2</accession>
<comment type="caution">
    <text evidence="1">The sequence shown here is derived from an EMBL/GenBank/DDBJ whole genome shotgun (WGS) entry which is preliminary data.</text>
</comment>
<evidence type="ECO:0000313" key="2">
    <source>
        <dbReference type="Proteomes" id="UP001177021"/>
    </source>
</evidence>
<dbReference type="EMBL" id="CASHSV030000002">
    <property type="protein sequence ID" value="CAJ2635466.1"/>
    <property type="molecule type" value="Genomic_DNA"/>
</dbReference>
<protein>
    <submittedName>
        <fullName evidence="1">Uncharacterized protein</fullName>
    </submittedName>
</protein>